<accession>A0ABW5U9W6</accession>
<dbReference type="Proteomes" id="UP001597418">
    <property type="component" value="Unassembled WGS sequence"/>
</dbReference>
<dbReference type="PROSITE" id="PS50943">
    <property type="entry name" value="HTH_CROC1"/>
    <property type="match status" value="1"/>
</dbReference>
<gene>
    <name evidence="2" type="ORF">ACFSQ6_04825</name>
</gene>
<dbReference type="InterPro" id="IPR001387">
    <property type="entry name" value="Cro/C1-type_HTH"/>
</dbReference>
<dbReference type="SMART" id="SM00530">
    <property type="entry name" value="HTH_XRE"/>
    <property type="match status" value="1"/>
</dbReference>
<evidence type="ECO:0000313" key="2">
    <source>
        <dbReference type="EMBL" id="MFD2742711.1"/>
    </source>
</evidence>
<reference evidence="3" key="1">
    <citation type="journal article" date="2019" name="Int. J. Syst. Evol. Microbiol.">
        <title>The Global Catalogue of Microorganisms (GCM) 10K type strain sequencing project: providing services to taxonomists for standard genome sequencing and annotation.</title>
        <authorList>
            <consortium name="The Broad Institute Genomics Platform"/>
            <consortium name="The Broad Institute Genome Sequencing Center for Infectious Disease"/>
            <person name="Wu L."/>
            <person name="Ma J."/>
        </authorList>
    </citation>
    <scope>NUCLEOTIDE SEQUENCE [LARGE SCALE GENOMIC DNA]</scope>
    <source>
        <strain evidence="3">KCTC 42247</strain>
    </source>
</reference>
<dbReference type="SUPFAM" id="SSF47413">
    <property type="entry name" value="lambda repressor-like DNA-binding domains"/>
    <property type="match status" value="1"/>
</dbReference>
<keyword evidence="3" id="KW-1185">Reference proteome</keyword>
<feature type="domain" description="HTH cro/C1-type" evidence="1">
    <location>
        <begin position="16"/>
        <end position="69"/>
    </location>
</feature>
<evidence type="ECO:0000313" key="3">
    <source>
        <dbReference type="Proteomes" id="UP001597418"/>
    </source>
</evidence>
<dbReference type="EMBL" id="JBHUMB010000006">
    <property type="protein sequence ID" value="MFD2742711.1"/>
    <property type="molecule type" value="Genomic_DNA"/>
</dbReference>
<dbReference type="Gene3D" id="1.10.260.40">
    <property type="entry name" value="lambda repressor-like DNA-binding domains"/>
    <property type="match status" value="1"/>
</dbReference>
<evidence type="ECO:0000259" key="1">
    <source>
        <dbReference type="PROSITE" id="PS50943"/>
    </source>
</evidence>
<sequence length="169" mass="19399">MIDSNKLILKKLGNLLRSRREHLSYSQRDVASMTGLTMTTIAAMERGSGSTMHNFLLVCRALNLQPRMFFCEDIDLTPLYNISPQAKSRIDLRTKLEKLVSDSEFFDTPRRVSEVLEELDYDKSVSNKFSVYLTAYCREGELEYIKTGNVKRYTKKKSLTNPKSGTPKN</sequence>
<dbReference type="Pfam" id="PF01381">
    <property type="entry name" value="HTH_3"/>
    <property type="match status" value="1"/>
</dbReference>
<organism evidence="2 3">
    <name type="scientific">Sphingobacterium populi</name>
    <dbReference type="NCBI Taxonomy" id="1812824"/>
    <lineage>
        <taxon>Bacteria</taxon>
        <taxon>Pseudomonadati</taxon>
        <taxon>Bacteroidota</taxon>
        <taxon>Sphingobacteriia</taxon>
        <taxon>Sphingobacteriales</taxon>
        <taxon>Sphingobacteriaceae</taxon>
        <taxon>Sphingobacterium</taxon>
    </lineage>
</organism>
<dbReference type="InterPro" id="IPR010982">
    <property type="entry name" value="Lambda_DNA-bd_dom_sf"/>
</dbReference>
<dbReference type="RefSeq" id="WP_066754990.1">
    <property type="nucleotide sequence ID" value="NZ_JBHUMB010000006.1"/>
</dbReference>
<proteinExistence type="predicted"/>
<protein>
    <submittedName>
        <fullName evidence="2">Helix-turn-helix domain-containing protein</fullName>
    </submittedName>
</protein>
<comment type="caution">
    <text evidence="2">The sequence shown here is derived from an EMBL/GenBank/DDBJ whole genome shotgun (WGS) entry which is preliminary data.</text>
</comment>
<dbReference type="CDD" id="cd00093">
    <property type="entry name" value="HTH_XRE"/>
    <property type="match status" value="1"/>
</dbReference>
<name>A0ABW5U9W6_9SPHI</name>